<dbReference type="Pfam" id="PF00395">
    <property type="entry name" value="SLH"/>
    <property type="match status" value="2"/>
</dbReference>
<dbReference type="PROSITE" id="PS51272">
    <property type="entry name" value="SLH"/>
    <property type="match status" value="1"/>
</dbReference>
<dbReference type="Pfam" id="PF00144">
    <property type="entry name" value="Beta-lactamase"/>
    <property type="match status" value="1"/>
</dbReference>
<feature type="signal peptide" evidence="1">
    <location>
        <begin position="1"/>
        <end position="30"/>
    </location>
</feature>
<dbReference type="PANTHER" id="PTHR46825">
    <property type="entry name" value="D-ALANYL-D-ALANINE-CARBOXYPEPTIDASE/ENDOPEPTIDASE AMPH"/>
    <property type="match status" value="1"/>
</dbReference>
<proteinExistence type="predicted"/>
<accession>A0ABV6JH19</accession>
<keyword evidence="1" id="KW-0732">Signal</keyword>
<dbReference type="InterPro" id="IPR001466">
    <property type="entry name" value="Beta-lactam-related"/>
</dbReference>
<evidence type="ECO:0000259" key="2">
    <source>
        <dbReference type="PROSITE" id="PS51272"/>
    </source>
</evidence>
<dbReference type="PANTHER" id="PTHR46825:SF9">
    <property type="entry name" value="BETA-LACTAMASE-RELATED DOMAIN-CONTAINING PROTEIN"/>
    <property type="match status" value="1"/>
</dbReference>
<feature type="domain" description="SLH" evidence="2">
    <location>
        <begin position="578"/>
        <end position="641"/>
    </location>
</feature>
<dbReference type="EMBL" id="JBHLVF010000034">
    <property type="protein sequence ID" value="MFC0393868.1"/>
    <property type="molecule type" value="Genomic_DNA"/>
</dbReference>
<feature type="chain" id="PRO_5047341523" evidence="1">
    <location>
        <begin position="31"/>
        <end position="702"/>
    </location>
</feature>
<evidence type="ECO:0000256" key="1">
    <source>
        <dbReference type="SAM" id="SignalP"/>
    </source>
</evidence>
<dbReference type="Proteomes" id="UP001589818">
    <property type="component" value="Unassembled WGS sequence"/>
</dbReference>
<comment type="caution">
    <text evidence="3">The sequence shown here is derived from an EMBL/GenBank/DDBJ whole genome shotgun (WGS) entry which is preliminary data.</text>
</comment>
<dbReference type="SUPFAM" id="SSF56601">
    <property type="entry name" value="beta-lactamase/transpeptidase-like"/>
    <property type="match status" value="1"/>
</dbReference>
<keyword evidence="4" id="KW-1185">Reference proteome</keyword>
<dbReference type="InterPro" id="IPR001119">
    <property type="entry name" value="SLH_dom"/>
</dbReference>
<evidence type="ECO:0000313" key="3">
    <source>
        <dbReference type="EMBL" id="MFC0393868.1"/>
    </source>
</evidence>
<dbReference type="InterPro" id="IPR050491">
    <property type="entry name" value="AmpC-like"/>
</dbReference>
<gene>
    <name evidence="3" type="ORF">ACFFJ8_21165</name>
</gene>
<sequence length="702" mass="75615">MLKLTRSRRTARICTAVLALSLTLPASVFASEPPAALSRSTALSTFQAPIINYEAPASVSLPALTTGPQDAKEVESFLDALFAKADVKAKAGAIAVNIVRDGKVLASKGYGVTDTESNTPVDHEQTAFRIASVSKVFTAAAIMQLVDQGKISLQDNIEKYLDGYKVQSTFDKPVTIEMLLTHTTGFEVRDPSGDNFLFDPSQTPTALKDAIFANFPPVVREPGTSYMYDNFASELQGYIVQQVSGEKFSEYVEKHIFKPLGMDSSSFSMTDKLAERLATAYDPAGNAIPVYRLSPSDLPEGSMISTAGDMARFMNAFLTGGKAPTGEVILSPAALKGMSTYHSSIHSQWPDTTYGFEAPFVPGKTNGQHVVVKGGDILGFSSLVWLLPDQKTGVFITYNTNQNLRDDLYTAFMDHYYSGKKDTFGEADYKPQAASELAKFEGLYADLRSETILSSIALSAEGILTIENGLTGQHKLTQVDDLLFVDDTGAPLAFQANAQGNITYLKYANPVSYAAKMPASEGFPDIPSDHPYAKPIHNLQSLGLLTDDSSKPFEPLKSVTRGEFIHALAVELSLPPSTNPAAFSDIEDSPYKGDIQGALELGVITGTNKGTFEPDRSISREESAVIIARILQLSGHQASESKVKLAPGTAQWAESAVKTVIDMKLHGPEVTVKNGVTDFNSKAAMNKQELAALMFALLLPSS</sequence>
<dbReference type="GO" id="GO:0016787">
    <property type="term" value="F:hydrolase activity"/>
    <property type="evidence" value="ECO:0007669"/>
    <property type="project" value="UniProtKB-KW"/>
</dbReference>
<dbReference type="Gene3D" id="3.40.710.10">
    <property type="entry name" value="DD-peptidase/beta-lactamase superfamily"/>
    <property type="match status" value="1"/>
</dbReference>
<dbReference type="RefSeq" id="WP_204820461.1">
    <property type="nucleotide sequence ID" value="NZ_JANHOF010000013.1"/>
</dbReference>
<reference evidence="3 4" key="1">
    <citation type="submission" date="2024-09" db="EMBL/GenBank/DDBJ databases">
        <authorList>
            <person name="Sun Q."/>
            <person name="Mori K."/>
        </authorList>
    </citation>
    <scope>NUCLEOTIDE SEQUENCE [LARGE SCALE GENOMIC DNA]</scope>
    <source>
        <strain evidence="3 4">CCM 4839</strain>
    </source>
</reference>
<organism evidence="3 4">
    <name type="scientific">Paenibacillus mendelii</name>
    <dbReference type="NCBI Taxonomy" id="206163"/>
    <lineage>
        <taxon>Bacteria</taxon>
        <taxon>Bacillati</taxon>
        <taxon>Bacillota</taxon>
        <taxon>Bacilli</taxon>
        <taxon>Bacillales</taxon>
        <taxon>Paenibacillaceae</taxon>
        <taxon>Paenibacillus</taxon>
    </lineage>
</organism>
<dbReference type="InterPro" id="IPR012338">
    <property type="entry name" value="Beta-lactam/transpept-like"/>
</dbReference>
<evidence type="ECO:0000313" key="4">
    <source>
        <dbReference type="Proteomes" id="UP001589818"/>
    </source>
</evidence>
<protein>
    <submittedName>
        <fullName evidence="3">Serine hydrolase</fullName>
    </submittedName>
</protein>
<keyword evidence="3" id="KW-0378">Hydrolase</keyword>
<name>A0ABV6JH19_9BACL</name>